<comment type="caution">
    <text evidence="1">The sequence shown here is derived from an EMBL/GenBank/DDBJ whole genome shotgun (WGS) entry which is preliminary data.</text>
</comment>
<sequence length="48" mass="5450">MVEQLFFRPLGAGFVKLGFPRGYQIPDVGPLFHFFNASPVKELVDLVR</sequence>
<keyword evidence="2" id="KW-1185">Reference proteome</keyword>
<protein>
    <submittedName>
        <fullName evidence="1">Uncharacterized protein</fullName>
    </submittedName>
</protein>
<accession>A0ABT8YK58</accession>
<dbReference type="EMBL" id="JAUOZU010000006">
    <property type="protein sequence ID" value="MDO6964001.1"/>
    <property type="molecule type" value="Genomic_DNA"/>
</dbReference>
<gene>
    <name evidence="1" type="ORF">Q4481_08535</name>
</gene>
<dbReference type="Proteomes" id="UP001174932">
    <property type="component" value="Unassembled WGS sequence"/>
</dbReference>
<evidence type="ECO:0000313" key="2">
    <source>
        <dbReference type="Proteomes" id="UP001174932"/>
    </source>
</evidence>
<organism evidence="1 2">
    <name type="scientific">Rhizobium alvei</name>
    <dbReference type="NCBI Taxonomy" id="1132659"/>
    <lineage>
        <taxon>Bacteria</taxon>
        <taxon>Pseudomonadati</taxon>
        <taxon>Pseudomonadota</taxon>
        <taxon>Alphaproteobacteria</taxon>
        <taxon>Hyphomicrobiales</taxon>
        <taxon>Rhizobiaceae</taxon>
        <taxon>Rhizobium/Agrobacterium group</taxon>
        <taxon>Rhizobium</taxon>
    </lineage>
</organism>
<proteinExistence type="predicted"/>
<evidence type="ECO:0000313" key="1">
    <source>
        <dbReference type="EMBL" id="MDO6964001.1"/>
    </source>
</evidence>
<name>A0ABT8YK58_9HYPH</name>
<dbReference type="RefSeq" id="WP_304375918.1">
    <property type="nucleotide sequence ID" value="NZ_JAUOZU010000006.1"/>
</dbReference>
<reference evidence="1" key="2">
    <citation type="submission" date="2023-07" db="EMBL/GenBank/DDBJ databases">
        <authorList>
            <person name="Shen H."/>
        </authorList>
    </citation>
    <scope>NUCLEOTIDE SEQUENCE</scope>
    <source>
        <strain evidence="1">TNR-22</strain>
    </source>
</reference>
<reference evidence="1" key="1">
    <citation type="journal article" date="2015" name="Int. J. Syst. Evol. Microbiol.">
        <title>Rhizobium alvei sp. nov., isolated from a freshwater river.</title>
        <authorList>
            <person name="Sheu S.Y."/>
            <person name="Huang H.W."/>
            <person name="Young C.C."/>
            <person name="Chen W.M."/>
        </authorList>
    </citation>
    <scope>NUCLEOTIDE SEQUENCE</scope>
    <source>
        <strain evidence="1">TNR-22</strain>
    </source>
</reference>